<accession>A0A4Y7U0P1</accession>
<dbReference type="AlphaFoldDB" id="A0A4Y7U0P1"/>
<feature type="region of interest" description="Disordered" evidence="1">
    <location>
        <begin position="1"/>
        <end position="37"/>
    </location>
</feature>
<evidence type="ECO:0000313" key="3">
    <source>
        <dbReference type="Proteomes" id="UP000298030"/>
    </source>
</evidence>
<sequence>MHKSNLLGGSGTQLMSDELAESGRVRTKQRDTHSGIDVATDVAEDGEILWRIVPFQR</sequence>
<protein>
    <submittedName>
        <fullName evidence="2">Uncharacterized protein</fullName>
    </submittedName>
</protein>
<name>A0A4Y7U0P1_COPMI</name>
<dbReference type="EMBL" id="QPFP01000001">
    <property type="protein sequence ID" value="TEB39985.1"/>
    <property type="molecule type" value="Genomic_DNA"/>
</dbReference>
<comment type="caution">
    <text evidence="2">The sequence shown here is derived from an EMBL/GenBank/DDBJ whole genome shotgun (WGS) entry which is preliminary data.</text>
</comment>
<proteinExistence type="predicted"/>
<evidence type="ECO:0000256" key="1">
    <source>
        <dbReference type="SAM" id="MobiDB-lite"/>
    </source>
</evidence>
<evidence type="ECO:0000313" key="2">
    <source>
        <dbReference type="EMBL" id="TEB39985.1"/>
    </source>
</evidence>
<reference evidence="2 3" key="1">
    <citation type="journal article" date="2019" name="Nat. Ecol. Evol.">
        <title>Megaphylogeny resolves global patterns of mushroom evolution.</title>
        <authorList>
            <person name="Varga T."/>
            <person name="Krizsan K."/>
            <person name="Foldi C."/>
            <person name="Dima B."/>
            <person name="Sanchez-Garcia M."/>
            <person name="Sanchez-Ramirez S."/>
            <person name="Szollosi G.J."/>
            <person name="Szarkandi J.G."/>
            <person name="Papp V."/>
            <person name="Albert L."/>
            <person name="Andreopoulos W."/>
            <person name="Angelini C."/>
            <person name="Antonin V."/>
            <person name="Barry K.W."/>
            <person name="Bougher N.L."/>
            <person name="Buchanan P."/>
            <person name="Buyck B."/>
            <person name="Bense V."/>
            <person name="Catcheside P."/>
            <person name="Chovatia M."/>
            <person name="Cooper J."/>
            <person name="Damon W."/>
            <person name="Desjardin D."/>
            <person name="Finy P."/>
            <person name="Geml J."/>
            <person name="Haridas S."/>
            <person name="Hughes K."/>
            <person name="Justo A."/>
            <person name="Karasinski D."/>
            <person name="Kautmanova I."/>
            <person name="Kiss B."/>
            <person name="Kocsube S."/>
            <person name="Kotiranta H."/>
            <person name="LaButti K.M."/>
            <person name="Lechner B.E."/>
            <person name="Liimatainen K."/>
            <person name="Lipzen A."/>
            <person name="Lukacs Z."/>
            <person name="Mihaltcheva S."/>
            <person name="Morgado L.N."/>
            <person name="Niskanen T."/>
            <person name="Noordeloos M.E."/>
            <person name="Ohm R.A."/>
            <person name="Ortiz-Santana B."/>
            <person name="Ovrebo C."/>
            <person name="Racz N."/>
            <person name="Riley R."/>
            <person name="Savchenko A."/>
            <person name="Shiryaev A."/>
            <person name="Soop K."/>
            <person name="Spirin V."/>
            <person name="Szebenyi C."/>
            <person name="Tomsovsky M."/>
            <person name="Tulloss R.E."/>
            <person name="Uehling J."/>
            <person name="Grigoriev I.V."/>
            <person name="Vagvolgyi C."/>
            <person name="Papp T."/>
            <person name="Martin F.M."/>
            <person name="Miettinen O."/>
            <person name="Hibbett D.S."/>
            <person name="Nagy L.G."/>
        </authorList>
    </citation>
    <scope>NUCLEOTIDE SEQUENCE [LARGE SCALE GENOMIC DNA]</scope>
    <source>
        <strain evidence="2 3">FP101781</strain>
    </source>
</reference>
<keyword evidence="3" id="KW-1185">Reference proteome</keyword>
<feature type="compositionally biased region" description="Basic and acidic residues" evidence="1">
    <location>
        <begin position="21"/>
        <end position="34"/>
    </location>
</feature>
<dbReference type="Proteomes" id="UP000298030">
    <property type="component" value="Unassembled WGS sequence"/>
</dbReference>
<organism evidence="2 3">
    <name type="scientific">Coprinellus micaceus</name>
    <name type="common">Glistening ink-cap mushroom</name>
    <name type="synonym">Coprinus micaceus</name>
    <dbReference type="NCBI Taxonomy" id="71717"/>
    <lineage>
        <taxon>Eukaryota</taxon>
        <taxon>Fungi</taxon>
        <taxon>Dikarya</taxon>
        <taxon>Basidiomycota</taxon>
        <taxon>Agaricomycotina</taxon>
        <taxon>Agaricomycetes</taxon>
        <taxon>Agaricomycetidae</taxon>
        <taxon>Agaricales</taxon>
        <taxon>Agaricineae</taxon>
        <taxon>Psathyrellaceae</taxon>
        <taxon>Coprinellus</taxon>
    </lineage>
</organism>
<gene>
    <name evidence="2" type="ORF">FA13DRAFT_1724204</name>
</gene>